<evidence type="ECO:0000256" key="4">
    <source>
        <dbReference type="PROSITE-ProRule" id="PRU01248"/>
    </source>
</evidence>
<name>A0A9D2LJX0_9FIRM</name>
<organism evidence="7 8">
    <name type="scientific">Candidatus Oscillibacter excrementigallinarum</name>
    <dbReference type="NCBI Taxonomy" id="2838716"/>
    <lineage>
        <taxon>Bacteria</taxon>
        <taxon>Bacillati</taxon>
        <taxon>Bacillota</taxon>
        <taxon>Clostridia</taxon>
        <taxon>Eubacteriales</taxon>
        <taxon>Oscillospiraceae</taxon>
        <taxon>Oscillibacter</taxon>
    </lineage>
</organism>
<proteinExistence type="inferred from homology"/>
<keyword evidence="3" id="KW-0233">DNA recombination</keyword>
<protein>
    <submittedName>
        <fullName evidence="7">Site-specific integrase</fullName>
    </submittedName>
</protein>
<feature type="domain" description="Tyr recombinase" evidence="5">
    <location>
        <begin position="173"/>
        <end position="379"/>
    </location>
</feature>
<dbReference type="EMBL" id="DWZJ01000094">
    <property type="protein sequence ID" value="HJB14099.1"/>
    <property type="molecule type" value="Genomic_DNA"/>
</dbReference>
<dbReference type="InterPro" id="IPR013762">
    <property type="entry name" value="Integrase-like_cat_sf"/>
</dbReference>
<dbReference type="InterPro" id="IPR010998">
    <property type="entry name" value="Integrase_recombinase_N"/>
</dbReference>
<evidence type="ECO:0000256" key="1">
    <source>
        <dbReference type="ARBA" id="ARBA00008857"/>
    </source>
</evidence>
<dbReference type="GO" id="GO:0008907">
    <property type="term" value="F:integrase activity"/>
    <property type="evidence" value="ECO:0007669"/>
    <property type="project" value="InterPro"/>
</dbReference>
<dbReference type="SUPFAM" id="SSF54171">
    <property type="entry name" value="DNA-binding domain"/>
    <property type="match status" value="1"/>
</dbReference>
<dbReference type="InterPro" id="IPR044068">
    <property type="entry name" value="CB"/>
</dbReference>
<gene>
    <name evidence="7" type="ORF">H9787_10380</name>
</gene>
<dbReference type="PROSITE" id="PS51898">
    <property type="entry name" value="TYR_RECOMBINASE"/>
    <property type="match status" value="1"/>
</dbReference>
<evidence type="ECO:0000256" key="3">
    <source>
        <dbReference type="ARBA" id="ARBA00023172"/>
    </source>
</evidence>
<dbReference type="Pfam" id="PF02920">
    <property type="entry name" value="Integrase_DNA"/>
    <property type="match status" value="1"/>
</dbReference>
<reference evidence="7" key="1">
    <citation type="journal article" date="2021" name="PeerJ">
        <title>Extensive microbial diversity within the chicken gut microbiome revealed by metagenomics and culture.</title>
        <authorList>
            <person name="Gilroy R."/>
            <person name="Ravi A."/>
            <person name="Getino M."/>
            <person name="Pursley I."/>
            <person name="Horton D.L."/>
            <person name="Alikhan N.F."/>
            <person name="Baker D."/>
            <person name="Gharbi K."/>
            <person name="Hall N."/>
            <person name="Watson M."/>
            <person name="Adriaenssens E.M."/>
            <person name="Foster-Nyarko E."/>
            <person name="Jarju S."/>
            <person name="Secka A."/>
            <person name="Antonio M."/>
            <person name="Oren A."/>
            <person name="Chaudhuri R.R."/>
            <person name="La Ragione R."/>
            <person name="Hildebrand F."/>
            <person name="Pallen M.J."/>
        </authorList>
    </citation>
    <scope>NUCLEOTIDE SEQUENCE</scope>
    <source>
        <strain evidence="7">ChiBcec18-1249</strain>
    </source>
</reference>
<dbReference type="PROSITE" id="PS51900">
    <property type="entry name" value="CB"/>
    <property type="match status" value="1"/>
</dbReference>
<dbReference type="Gene3D" id="1.10.150.130">
    <property type="match status" value="1"/>
</dbReference>
<feature type="domain" description="Core-binding (CB)" evidence="6">
    <location>
        <begin position="69"/>
        <end position="150"/>
    </location>
</feature>
<dbReference type="InterPro" id="IPR011010">
    <property type="entry name" value="DNA_brk_join_enz"/>
</dbReference>
<keyword evidence="2 4" id="KW-0238">DNA-binding</keyword>
<reference evidence="7" key="2">
    <citation type="submission" date="2021-04" db="EMBL/GenBank/DDBJ databases">
        <authorList>
            <person name="Gilroy R."/>
        </authorList>
    </citation>
    <scope>NUCLEOTIDE SEQUENCE</scope>
    <source>
        <strain evidence="7">ChiBcec18-1249</strain>
    </source>
</reference>
<accession>A0A9D2LJX0</accession>
<dbReference type="InterPro" id="IPR050090">
    <property type="entry name" value="Tyrosine_recombinase_XerCD"/>
</dbReference>
<evidence type="ECO:0000259" key="5">
    <source>
        <dbReference type="PROSITE" id="PS51898"/>
    </source>
</evidence>
<dbReference type="Pfam" id="PF00589">
    <property type="entry name" value="Phage_integrase"/>
    <property type="match status" value="1"/>
</dbReference>
<dbReference type="SUPFAM" id="SSF56349">
    <property type="entry name" value="DNA breaking-rejoining enzymes"/>
    <property type="match status" value="1"/>
</dbReference>
<dbReference type="PANTHER" id="PTHR30349">
    <property type="entry name" value="PHAGE INTEGRASE-RELATED"/>
    <property type="match status" value="1"/>
</dbReference>
<dbReference type="InterPro" id="IPR016177">
    <property type="entry name" value="DNA-bd_dom_sf"/>
</dbReference>
<evidence type="ECO:0000313" key="7">
    <source>
        <dbReference type="EMBL" id="HJB14099.1"/>
    </source>
</evidence>
<dbReference type="InterPro" id="IPR002104">
    <property type="entry name" value="Integrase_catalytic"/>
</dbReference>
<dbReference type="Gene3D" id="1.10.443.10">
    <property type="entry name" value="Intergrase catalytic core"/>
    <property type="match status" value="1"/>
</dbReference>
<dbReference type="Gene3D" id="3.30.160.60">
    <property type="entry name" value="Classic Zinc Finger"/>
    <property type="match status" value="1"/>
</dbReference>
<evidence type="ECO:0000256" key="2">
    <source>
        <dbReference type="ARBA" id="ARBA00023125"/>
    </source>
</evidence>
<evidence type="ECO:0000313" key="8">
    <source>
        <dbReference type="Proteomes" id="UP000823824"/>
    </source>
</evidence>
<dbReference type="PANTHER" id="PTHR30349:SF41">
    <property type="entry name" value="INTEGRASE_RECOMBINASE PROTEIN MJ0367-RELATED"/>
    <property type="match status" value="1"/>
</dbReference>
<dbReference type="InterPro" id="IPR004191">
    <property type="entry name" value="Integrase_Tn916-type_DNA-bd_N"/>
</dbReference>
<dbReference type="Proteomes" id="UP000823824">
    <property type="component" value="Unassembled WGS sequence"/>
</dbReference>
<evidence type="ECO:0000259" key="6">
    <source>
        <dbReference type="PROSITE" id="PS51900"/>
    </source>
</evidence>
<dbReference type="AlphaFoldDB" id="A0A9D2LJX0"/>
<dbReference type="GO" id="GO:0006310">
    <property type="term" value="P:DNA recombination"/>
    <property type="evidence" value="ECO:0007669"/>
    <property type="project" value="UniProtKB-KW"/>
</dbReference>
<dbReference type="GO" id="GO:0003677">
    <property type="term" value="F:DNA binding"/>
    <property type="evidence" value="ECO:0007669"/>
    <property type="project" value="UniProtKB-UniRule"/>
</dbReference>
<comment type="similarity">
    <text evidence="1">Belongs to the 'phage' integrase family.</text>
</comment>
<sequence>MSEKRRDLRDRILKTGESHRKDGLYMFRYTDTRKQRRYIYARSLEELRRKEAEIQRDLADGIDYAAGEMTVLELVTRYMDLKRTLKENSYRAYDTVINRMRKDPFSQKQIRQIKPSDAKAWFVSLHDRGYKQITISTVQCVVRPAFEMAVDDDMIRKNPFKFKLSDVIPKDAFVRTALTREQQDLYLQFFQEYGGGSYYDDIVILLGTGLRVSELYGLTKADLDFTRRCLYVRRQLCRTANRPYFITSPKTKSGIRTIPMTDMVYMALKRVLKDRTPPKTEMVVDGCSGFLFLDKDGRPKVAMHLENYMRLLQRKHRWALGEDFPVVTPHVLRHTFCTNLQRAGIDIKSLQYLMGHSSASVTLDVYTHTDYNSVKHAFDQIAANL</sequence>
<comment type="caution">
    <text evidence="7">The sequence shown here is derived from an EMBL/GenBank/DDBJ whole genome shotgun (WGS) entry which is preliminary data.</text>
</comment>
<dbReference type="CDD" id="cd01189">
    <property type="entry name" value="INT_ICEBs1_C_like"/>
    <property type="match status" value="1"/>
</dbReference>